<dbReference type="OrthoDB" id="7972392at2759"/>
<dbReference type="InterPro" id="IPR020837">
    <property type="entry name" value="Fibrinogen_CS"/>
</dbReference>
<evidence type="ECO:0000256" key="1">
    <source>
        <dbReference type="ARBA" id="ARBA00023157"/>
    </source>
</evidence>
<dbReference type="AlphaFoldDB" id="A0A8B8E7M3"/>
<dbReference type="Pfam" id="PF00147">
    <property type="entry name" value="Fibrinogen_C"/>
    <property type="match status" value="3"/>
</dbReference>
<evidence type="ECO:0000313" key="5">
    <source>
        <dbReference type="RefSeq" id="XP_022336140.1"/>
    </source>
</evidence>
<feature type="domain" description="Fibrinogen C-terminal" evidence="3">
    <location>
        <begin position="622"/>
        <end position="837"/>
    </location>
</feature>
<dbReference type="Gene3D" id="3.90.215.10">
    <property type="entry name" value="Gamma Fibrinogen, chain A, domain 1"/>
    <property type="match status" value="3"/>
</dbReference>
<dbReference type="KEGG" id="cvn:111132602"/>
<evidence type="ECO:0000313" key="4">
    <source>
        <dbReference type="Proteomes" id="UP000694844"/>
    </source>
</evidence>
<dbReference type="InterPro" id="IPR002181">
    <property type="entry name" value="Fibrinogen_a/b/g_C_dom"/>
</dbReference>
<reference evidence="5" key="1">
    <citation type="submission" date="2025-08" db="UniProtKB">
        <authorList>
            <consortium name="RefSeq"/>
        </authorList>
    </citation>
    <scope>IDENTIFICATION</scope>
    <source>
        <tissue evidence="5">Whole sample</tissue>
    </source>
</reference>
<dbReference type="NCBIfam" id="NF040941">
    <property type="entry name" value="GGGWT_bact"/>
    <property type="match status" value="3"/>
</dbReference>
<dbReference type="GeneID" id="111132602"/>
<dbReference type="SMART" id="SM00186">
    <property type="entry name" value="FBG"/>
    <property type="match status" value="3"/>
</dbReference>
<protein>
    <submittedName>
        <fullName evidence="5">Uncharacterized protein LOC111132602</fullName>
    </submittedName>
</protein>
<dbReference type="InterPro" id="IPR036056">
    <property type="entry name" value="Fibrinogen-like_C"/>
</dbReference>
<dbReference type="CDD" id="cd00087">
    <property type="entry name" value="FReD"/>
    <property type="match status" value="2"/>
</dbReference>
<dbReference type="PANTHER" id="PTHR19143">
    <property type="entry name" value="FIBRINOGEN/TENASCIN/ANGIOPOEITIN"/>
    <property type="match status" value="1"/>
</dbReference>
<dbReference type="PROSITE" id="PS51406">
    <property type="entry name" value="FIBRINOGEN_C_2"/>
    <property type="match status" value="3"/>
</dbReference>
<feature type="domain" description="Fibrinogen C-terminal" evidence="3">
    <location>
        <begin position="437"/>
        <end position="576"/>
    </location>
</feature>
<organism evidence="4 5">
    <name type="scientific">Crassostrea virginica</name>
    <name type="common">Eastern oyster</name>
    <dbReference type="NCBI Taxonomy" id="6565"/>
    <lineage>
        <taxon>Eukaryota</taxon>
        <taxon>Metazoa</taxon>
        <taxon>Spiralia</taxon>
        <taxon>Lophotrochozoa</taxon>
        <taxon>Mollusca</taxon>
        <taxon>Bivalvia</taxon>
        <taxon>Autobranchia</taxon>
        <taxon>Pteriomorphia</taxon>
        <taxon>Ostreida</taxon>
        <taxon>Ostreoidea</taxon>
        <taxon>Ostreidae</taxon>
        <taxon>Crassostrea</taxon>
    </lineage>
</organism>
<keyword evidence="2" id="KW-0732">Signal</keyword>
<keyword evidence="1" id="KW-1015">Disulfide bond</keyword>
<keyword evidence="4" id="KW-1185">Reference proteome</keyword>
<evidence type="ECO:0000256" key="2">
    <source>
        <dbReference type="SAM" id="SignalP"/>
    </source>
</evidence>
<dbReference type="InterPro" id="IPR050373">
    <property type="entry name" value="Fibrinogen_C-term_domain"/>
</dbReference>
<feature type="chain" id="PRO_5034158249" evidence="2">
    <location>
        <begin position="25"/>
        <end position="837"/>
    </location>
</feature>
<feature type="signal peptide" evidence="2">
    <location>
        <begin position="1"/>
        <end position="24"/>
    </location>
</feature>
<dbReference type="RefSeq" id="XP_022336140.1">
    <property type="nucleotide sequence ID" value="XM_022480432.1"/>
</dbReference>
<feature type="domain" description="Fibrinogen C-terminal" evidence="3">
    <location>
        <begin position="79"/>
        <end position="299"/>
    </location>
</feature>
<dbReference type="SUPFAM" id="SSF56496">
    <property type="entry name" value="Fibrinogen C-terminal domain-like"/>
    <property type="match status" value="3"/>
</dbReference>
<proteinExistence type="predicted"/>
<dbReference type="Proteomes" id="UP000694844">
    <property type="component" value="Chromosome 5"/>
</dbReference>
<evidence type="ECO:0000259" key="3">
    <source>
        <dbReference type="PROSITE" id="PS51406"/>
    </source>
</evidence>
<dbReference type="FunFam" id="3.90.215.10:FF:000001">
    <property type="entry name" value="Tenascin isoform 1"/>
    <property type="match status" value="2"/>
</dbReference>
<gene>
    <name evidence="5" type="primary">LOC111132602</name>
</gene>
<dbReference type="PROSITE" id="PS00514">
    <property type="entry name" value="FIBRINOGEN_C_1"/>
    <property type="match status" value="1"/>
</dbReference>
<name>A0A8B8E7M3_CRAVI</name>
<accession>A0A8B8E7M3</accession>
<sequence>MDAMSNFKFLLSFCLLDCVMVVVSVEPHSQIKGNVESLLQLTPWNWRHLNTTMKVDTPVSVDVSLTSHYRLTGKHFAKYLQLQKPRDCASILKRIPNTKGRDGVYTIYPDLKTRKLVYCDMTTEGGGWTVIQRRLDGSVDFNRNWDSYQEGFGEVEGEYWLGNEALHLLTSGTKQELRVDLQKFSGTKAYAKYSTFSVGSGSDKYKLTIGGYRGTAGDSLKYHNGMKFTTKDQDNDTWGKNCAVDYTAGGWWFYDCHSCNLNGPYHKSAVKSHNSVSWYTFGNAWGSLKSSTMMVRSKAPGNSQASGKAKTALKTATTVLKEDITSDKAVPGTPGSEKHSDLIAGQLVLNSVLMIENMDAMSNFKLFILFCFLECVMVVLSVDPHSQIKGNVESLLQMTTWKWRHLNTSVKVDSPVSVDVSLTSHYRLTGKHFITKYLQLRKQRDCASVLKRIPNTKGRDGVYTIYPDLKTRKLVYCDMTTDGGGWTVIQRRLDGSVDFYRNWESYEEGFGEVEGEYWLGNAALHLLTSGTKQELRVDLEKFSGKKAYAKYSTFSVVSRSVKYKLTIGGYSGTAGNVESLLLTSGSWNWRHLNTSVKVDSPVSVDVSLTSHYRLTGKHFIKYLKLQKRRDCAAILRAIPNTKRRDGVYTIYPDLKTRKLVYCDMTTDGGGWTVIQRRMDGSGDFDRNWKSYKEGFGNVQGEYWLGNEAIHLLTKKANQELRVDMEKFTGEKAYAKYPTFSVGTESQKYKLTVGGYNGNAGDSLANNNGMKFSTKDQDTSGSCAKTFHAGWWFKACYLANPNGMYRKTAVKTTQSVNWYHFGNEHRALKKIRFMIRLK</sequence>
<dbReference type="GO" id="GO:0005615">
    <property type="term" value="C:extracellular space"/>
    <property type="evidence" value="ECO:0007669"/>
    <property type="project" value="TreeGrafter"/>
</dbReference>
<dbReference type="InterPro" id="IPR014716">
    <property type="entry name" value="Fibrinogen_a/b/g_C_1"/>
</dbReference>